<organism evidence="2 3">
    <name type="scientific">Ophiocordyceps sinensis</name>
    <dbReference type="NCBI Taxonomy" id="72228"/>
    <lineage>
        <taxon>Eukaryota</taxon>
        <taxon>Fungi</taxon>
        <taxon>Dikarya</taxon>
        <taxon>Ascomycota</taxon>
        <taxon>Pezizomycotina</taxon>
        <taxon>Sordariomycetes</taxon>
        <taxon>Hypocreomycetidae</taxon>
        <taxon>Hypocreales</taxon>
        <taxon>Ophiocordycipitaceae</taxon>
        <taxon>Ophiocordyceps</taxon>
    </lineage>
</organism>
<feature type="region of interest" description="Disordered" evidence="1">
    <location>
        <begin position="50"/>
        <end position="70"/>
    </location>
</feature>
<evidence type="ECO:0000313" key="3">
    <source>
        <dbReference type="Proteomes" id="UP000557566"/>
    </source>
</evidence>
<comment type="caution">
    <text evidence="2">The sequence shown here is derived from an EMBL/GenBank/DDBJ whole genome shotgun (WGS) entry which is preliminary data.</text>
</comment>
<evidence type="ECO:0000313" key="2">
    <source>
        <dbReference type="EMBL" id="KAF4511936.1"/>
    </source>
</evidence>
<protein>
    <submittedName>
        <fullName evidence="2">Uncharacterized protein</fullName>
    </submittedName>
</protein>
<keyword evidence="3" id="KW-1185">Reference proteome</keyword>
<proteinExistence type="predicted"/>
<reference evidence="2 3" key="1">
    <citation type="journal article" date="2020" name="Genome Biol. Evol.">
        <title>A new high-quality draft genome assembly of the Chinese cordyceps Ophiocordyceps sinensis.</title>
        <authorList>
            <person name="Shu R."/>
            <person name="Zhang J."/>
            <person name="Meng Q."/>
            <person name="Zhang H."/>
            <person name="Zhou G."/>
            <person name="Li M."/>
            <person name="Wu P."/>
            <person name="Zhao Y."/>
            <person name="Chen C."/>
            <person name="Qin Q."/>
        </authorList>
    </citation>
    <scope>NUCLEOTIDE SEQUENCE [LARGE SCALE GENOMIC DNA]</scope>
    <source>
        <strain evidence="2 3">IOZ07</strain>
    </source>
</reference>
<name>A0A8H4PX05_9HYPO</name>
<dbReference type="EMBL" id="JAAVMX010000002">
    <property type="protein sequence ID" value="KAF4511936.1"/>
    <property type="molecule type" value="Genomic_DNA"/>
</dbReference>
<dbReference type="AlphaFoldDB" id="A0A8H4PX05"/>
<dbReference type="Proteomes" id="UP000557566">
    <property type="component" value="Unassembled WGS sequence"/>
</dbReference>
<accession>A0A8H4PX05</accession>
<evidence type="ECO:0000256" key="1">
    <source>
        <dbReference type="SAM" id="MobiDB-lite"/>
    </source>
</evidence>
<gene>
    <name evidence="2" type="ORF">G6O67_001133</name>
</gene>
<sequence>MYTWQEEQTDGWRNGAQCSDDCSAWTGPVKAQVASAPRVIRGRRRGLPATAARMHQWDNNDLGPEGGAGRGPPRACVVVLAAGPSIGQAPCKIVERMLPSTGIEHVAQSVEPRVPLSRRIARRNALWPSDAGT</sequence>